<evidence type="ECO:0000256" key="1">
    <source>
        <dbReference type="SAM" id="Phobius"/>
    </source>
</evidence>
<feature type="transmembrane region" description="Helical" evidence="1">
    <location>
        <begin position="107"/>
        <end position="124"/>
    </location>
</feature>
<dbReference type="Proteomes" id="UP000522688">
    <property type="component" value="Unassembled WGS sequence"/>
</dbReference>
<feature type="transmembrane region" description="Helical" evidence="1">
    <location>
        <begin position="71"/>
        <end position="101"/>
    </location>
</feature>
<sequence>MSATTAPTGTDALFGVVQTALTIGSVIPLVLAVVALVILVRTRRAAGGAGSTPDRSSEHARRLHDLARVSLLGSAFGLALLLVGQLIVGLGTSIGLVAAFAGPLVPANIGAIALTVVAAAAYAASPAPGR</sequence>
<feature type="transmembrane region" description="Helical" evidence="1">
    <location>
        <begin position="12"/>
        <end position="40"/>
    </location>
</feature>
<evidence type="ECO:0000313" key="5">
    <source>
        <dbReference type="Proteomes" id="UP000522688"/>
    </source>
</evidence>
<reference evidence="3 5" key="2">
    <citation type="submission" date="2020-07" db="EMBL/GenBank/DDBJ databases">
        <title>Sequencing the genomes of 1000 actinobacteria strains.</title>
        <authorList>
            <person name="Klenk H.-P."/>
        </authorList>
    </citation>
    <scope>NUCLEOTIDE SEQUENCE [LARGE SCALE GENOMIC DNA]</scope>
    <source>
        <strain evidence="3 5">DSM 10309</strain>
    </source>
</reference>
<reference evidence="2 4" key="1">
    <citation type="submission" date="2019-07" db="EMBL/GenBank/DDBJ databases">
        <title>Whole genome shotgun sequence of Frigoribacterium faeni NBRC 103066.</title>
        <authorList>
            <person name="Hosoyama A."/>
            <person name="Uohara A."/>
            <person name="Ohji S."/>
            <person name="Ichikawa N."/>
        </authorList>
    </citation>
    <scope>NUCLEOTIDE SEQUENCE [LARGE SCALE GENOMIC DNA]</scope>
    <source>
        <strain evidence="2 4">NBRC 103066</strain>
    </source>
</reference>
<dbReference type="Proteomes" id="UP000321154">
    <property type="component" value="Unassembled WGS sequence"/>
</dbReference>
<evidence type="ECO:0000313" key="3">
    <source>
        <dbReference type="EMBL" id="MBA8813097.1"/>
    </source>
</evidence>
<accession>A0A7W3JHQ8</accession>
<dbReference type="RefSeq" id="WP_146855027.1">
    <property type="nucleotide sequence ID" value="NZ_BAAAHR010000002.1"/>
</dbReference>
<organism evidence="3 5">
    <name type="scientific">Frigoribacterium faeni</name>
    <dbReference type="NCBI Taxonomy" id="145483"/>
    <lineage>
        <taxon>Bacteria</taxon>
        <taxon>Bacillati</taxon>
        <taxon>Actinomycetota</taxon>
        <taxon>Actinomycetes</taxon>
        <taxon>Micrococcales</taxon>
        <taxon>Microbacteriaceae</taxon>
        <taxon>Frigoribacterium</taxon>
    </lineage>
</organism>
<protein>
    <submittedName>
        <fullName evidence="3">Uncharacterized membrane protein YdcZ (DUF606 family)</fullName>
    </submittedName>
</protein>
<evidence type="ECO:0000313" key="4">
    <source>
        <dbReference type="Proteomes" id="UP000321154"/>
    </source>
</evidence>
<keyword evidence="1" id="KW-0812">Transmembrane</keyword>
<name>A0A7W3JHQ8_9MICO</name>
<dbReference type="EMBL" id="BJUV01000015">
    <property type="protein sequence ID" value="GEK83401.1"/>
    <property type="molecule type" value="Genomic_DNA"/>
</dbReference>
<gene>
    <name evidence="3" type="ORF">FB463_001346</name>
    <name evidence="2" type="ORF">FFA01_17100</name>
</gene>
<dbReference type="AlphaFoldDB" id="A0A7W3JHQ8"/>
<evidence type="ECO:0000313" key="2">
    <source>
        <dbReference type="EMBL" id="GEK83401.1"/>
    </source>
</evidence>
<proteinExistence type="predicted"/>
<keyword evidence="1" id="KW-1133">Transmembrane helix</keyword>
<dbReference type="EMBL" id="JACGWW010000002">
    <property type="protein sequence ID" value="MBA8813097.1"/>
    <property type="molecule type" value="Genomic_DNA"/>
</dbReference>
<keyword evidence="1" id="KW-0472">Membrane</keyword>
<keyword evidence="4" id="KW-1185">Reference proteome</keyword>
<comment type="caution">
    <text evidence="3">The sequence shown here is derived from an EMBL/GenBank/DDBJ whole genome shotgun (WGS) entry which is preliminary data.</text>
</comment>